<dbReference type="GO" id="GO:0004311">
    <property type="term" value="F:geranylgeranyl diphosphate synthase activity"/>
    <property type="evidence" value="ECO:0007669"/>
    <property type="project" value="InterPro"/>
</dbReference>
<evidence type="ECO:0000256" key="1">
    <source>
        <dbReference type="ARBA" id="ARBA00004829"/>
    </source>
</evidence>
<dbReference type="SFLD" id="SFLDG01018">
    <property type="entry name" value="Squalene/Phytoene_Synthase_Lik"/>
    <property type="match status" value="1"/>
</dbReference>
<dbReference type="InterPro" id="IPR008949">
    <property type="entry name" value="Isoprenoid_synthase_dom_sf"/>
</dbReference>
<dbReference type="SFLD" id="SFLDG01212">
    <property type="entry name" value="Phytoene_synthase_like"/>
    <property type="match status" value="1"/>
</dbReference>
<protein>
    <submittedName>
        <fullName evidence="3">Squalene and phytoene synthase</fullName>
        <ecNumber evidence="3">2.5.1.32</ecNumber>
    </submittedName>
</protein>
<dbReference type="Pfam" id="PF00494">
    <property type="entry name" value="SQS_PSY"/>
    <property type="match status" value="1"/>
</dbReference>
<evidence type="ECO:0000313" key="3">
    <source>
        <dbReference type="EMBL" id="ABM79394.1"/>
    </source>
</evidence>
<dbReference type="RefSeq" id="WP_011827237.1">
    <property type="nucleotide sequence ID" value="NC_008820.1"/>
</dbReference>
<dbReference type="InterPro" id="IPR033904">
    <property type="entry name" value="Trans_IPPS_HH"/>
</dbReference>
<comment type="pathway">
    <text evidence="1">Carotenoid biosynthesis.</text>
</comment>
<dbReference type="EC" id="2.5.1.32" evidence="3"/>
<dbReference type="InterPro" id="IPR002060">
    <property type="entry name" value="Squ/phyt_synthse"/>
</dbReference>
<dbReference type="PROSITE" id="PS01045">
    <property type="entry name" value="SQUALEN_PHYTOEN_SYN_2"/>
    <property type="match status" value="1"/>
</dbReference>
<dbReference type="HOGENOM" id="CLU_037269_2_0_3"/>
<keyword evidence="2 3" id="KW-0808">Transferase</keyword>
<proteinExistence type="predicted"/>
<reference evidence="3 4" key="1">
    <citation type="journal article" date="2007" name="PLoS Genet.">
        <title>Patterns and implications of gene gain and loss in the evolution of Prochlorococcus.</title>
        <authorList>
            <person name="Kettler G.C."/>
            <person name="Martiny A.C."/>
            <person name="Huang K."/>
            <person name="Zucker J."/>
            <person name="Coleman M.L."/>
            <person name="Rodrigue S."/>
            <person name="Chen F."/>
            <person name="Lapidus A."/>
            <person name="Ferriera S."/>
            <person name="Johnson J."/>
            <person name="Steglich C."/>
            <person name="Church G.M."/>
            <person name="Richardson P."/>
            <person name="Chisholm S.W."/>
        </authorList>
    </citation>
    <scope>NUCLEOTIDE SEQUENCE [LARGE SCALE GENOMIC DNA]</scope>
    <source>
        <strain evidence="3 4">MIT 9303</strain>
    </source>
</reference>
<sequence>MTQIAPDSSIISTQACLSLDEAYEACRKETAQWAKTFYLGTMLLPSIKRRAIWAIYVWCRRTDELMDSAEAQTRPVSELANRLDQWEERTRAMFAGQVLDGLDAVMADTLERFPQSIQPYLDMIEGQRMDLNQHRYATFQQLELYCYRVAGTVGLMTQHVMGLDPAYTTAPWSSSPETSDAAIALGIANQLTNILRDVGEDRGRGRIYIPQEDLDRFGYSEADLMAGRLNSAWKDLMAFQLERAREWFARSEAGVRWLSQDARWPVWASLRLYRGILDSIERLDYDVFNNRAYVSRWMKLVDLPLSYLMAQAR</sequence>
<evidence type="ECO:0000313" key="4">
    <source>
        <dbReference type="Proteomes" id="UP000002274"/>
    </source>
</evidence>
<accession>A2CD34</accession>
<gene>
    <name evidence="3" type="primary">crtB</name>
    <name evidence="3" type="ordered locus">P9303_26641</name>
</gene>
<dbReference type="SUPFAM" id="SSF48576">
    <property type="entry name" value="Terpenoid synthases"/>
    <property type="match status" value="1"/>
</dbReference>
<dbReference type="EMBL" id="CP000554">
    <property type="protein sequence ID" value="ABM79394.1"/>
    <property type="molecule type" value="Genomic_DNA"/>
</dbReference>
<dbReference type="CDD" id="cd00683">
    <property type="entry name" value="Trans_IPPS_HH"/>
    <property type="match status" value="1"/>
</dbReference>
<dbReference type="InterPro" id="IPR044843">
    <property type="entry name" value="Trans_IPPS_bact-type"/>
</dbReference>
<dbReference type="STRING" id="59922.P9303_26641"/>
<dbReference type="GO" id="GO:0016117">
    <property type="term" value="P:carotenoid biosynthetic process"/>
    <property type="evidence" value="ECO:0007669"/>
    <property type="project" value="UniProtKB-ARBA"/>
</dbReference>
<dbReference type="PANTHER" id="PTHR31480">
    <property type="entry name" value="BIFUNCTIONAL LYCOPENE CYCLASE/PHYTOENE SYNTHASE"/>
    <property type="match status" value="1"/>
</dbReference>
<name>A2CD34_PROM3</name>
<dbReference type="GO" id="GO:0051996">
    <property type="term" value="F:squalene synthase [NAD(P)H] activity"/>
    <property type="evidence" value="ECO:0007669"/>
    <property type="project" value="InterPro"/>
</dbReference>
<evidence type="ECO:0000256" key="2">
    <source>
        <dbReference type="ARBA" id="ARBA00022679"/>
    </source>
</evidence>
<dbReference type="AlphaFoldDB" id="A2CD34"/>
<organism evidence="3 4">
    <name type="scientific">Prochlorococcus marinus (strain MIT 9303)</name>
    <dbReference type="NCBI Taxonomy" id="59922"/>
    <lineage>
        <taxon>Bacteria</taxon>
        <taxon>Bacillati</taxon>
        <taxon>Cyanobacteriota</taxon>
        <taxon>Cyanophyceae</taxon>
        <taxon>Synechococcales</taxon>
        <taxon>Prochlorococcaceae</taxon>
        <taxon>Prochlorococcus</taxon>
    </lineage>
</organism>
<dbReference type="InterPro" id="IPR019845">
    <property type="entry name" value="Squalene/phytoene_synthase_CS"/>
</dbReference>
<dbReference type="SFLD" id="SFLDS00005">
    <property type="entry name" value="Isoprenoid_Synthase_Type_I"/>
    <property type="match status" value="1"/>
</dbReference>
<dbReference type="KEGG" id="pmf:P9303_26641"/>
<dbReference type="Gene3D" id="1.10.600.10">
    <property type="entry name" value="Farnesyl Diphosphate Synthase"/>
    <property type="match status" value="1"/>
</dbReference>
<dbReference type="BioCyc" id="PMAR59922:G1G80-2334-MONOMER"/>
<dbReference type="Proteomes" id="UP000002274">
    <property type="component" value="Chromosome"/>
</dbReference>